<dbReference type="InterPro" id="IPR008801">
    <property type="entry name" value="RALF"/>
</dbReference>
<evidence type="ECO:0000256" key="4">
    <source>
        <dbReference type="ARBA" id="ARBA00023157"/>
    </source>
</evidence>
<proteinExistence type="inferred from homology"/>
<dbReference type="InParanoid" id="A0A0P0UYH2"/>
<dbReference type="Pfam" id="PF05498">
    <property type="entry name" value="RALF"/>
    <property type="match status" value="1"/>
</dbReference>
<comment type="similarity">
    <text evidence="1">Belongs to the plant rapid alkalinization factor (RALF) family.</text>
</comment>
<dbReference type="Gramene" id="Os01t0159500-01">
    <property type="protein sequence ID" value="Os01t0159500-01"/>
    <property type="gene ID" value="Os01g0159500"/>
</dbReference>
<keyword evidence="2" id="KW-0372">Hormone</keyword>
<accession>A0A0P0UYH2</accession>
<evidence type="ECO:0000256" key="3">
    <source>
        <dbReference type="ARBA" id="ARBA00022729"/>
    </source>
</evidence>
<evidence type="ECO:0000313" key="5">
    <source>
        <dbReference type="EMBL" id="BAS70515.1"/>
    </source>
</evidence>
<dbReference type="PaxDb" id="39947-A0A0P0UYH2"/>
<evidence type="ECO:0000256" key="2">
    <source>
        <dbReference type="ARBA" id="ARBA00022702"/>
    </source>
</evidence>
<dbReference type="Proteomes" id="UP000059680">
    <property type="component" value="Chromosome 1"/>
</dbReference>
<organism evidence="5 6">
    <name type="scientific">Oryza sativa subsp. japonica</name>
    <name type="common">Rice</name>
    <dbReference type="NCBI Taxonomy" id="39947"/>
    <lineage>
        <taxon>Eukaryota</taxon>
        <taxon>Viridiplantae</taxon>
        <taxon>Streptophyta</taxon>
        <taxon>Embryophyta</taxon>
        <taxon>Tracheophyta</taxon>
        <taxon>Spermatophyta</taxon>
        <taxon>Magnoliopsida</taxon>
        <taxon>Liliopsida</taxon>
        <taxon>Poales</taxon>
        <taxon>Poaceae</taxon>
        <taxon>BOP clade</taxon>
        <taxon>Oryzoideae</taxon>
        <taxon>Oryzeae</taxon>
        <taxon>Oryzinae</taxon>
        <taxon>Oryza</taxon>
        <taxon>Oryza sativa</taxon>
    </lineage>
</organism>
<keyword evidence="6" id="KW-1185">Reference proteome</keyword>
<protein>
    <submittedName>
        <fullName evidence="5">Os01g0159500 protein</fullName>
    </submittedName>
</protein>
<reference evidence="6" key="1">
    <citation type="journal article" date="2005" name="Nature">
        <title>The map-based sequence of the rice genome.</title>
        <authorList>
            <consortium name="International rice genome sequencing project (IRGSP)"/>
            <person name="Matsumoto T."/>
            <person name="Wu J."/>
            <person name="Kanamori H."/>
            <person name="Katayose Y."/>
            <person name="Fujisawa M."/>
            <person name="Namiki N."/>
            <person name="Mizuno H."/>
            <person name="Yamamoto K."/>
            <person name="Antonio B.A."/>
            <person name="Baba T."/>
            <person name="Sakata K."/>
            <person name="Nagamura Y."/>
            <person name="Aoki H."/>
            <person name="Arikawa K."/>
            <person name="Arita K."/>
            <person name="Bito T."/>
            <person name="Chiden Y."/>
            <person name="Fujitsuka N."/>
            <person name="Fukunaka R."/>
            <person name="Hamada M."/>
            <person name="Harada C."/>
            <person name="Hayashi A."/>
            <person name="Hijishita S."/>
            <person name="Honda M."/>
            <person name="Hosokawa S."/>
            <person name="Ichikawa Y."/>
            <person name="Idonuma A."/>
            <person name="Iijima M."/>
            <person name="Ikeda M."/>
            <person name="Ikeno M."/>
            <person name="Ito K."/>
            <person name="Ito S."/>
            <person name="Ito T."/>
            <person name="Ito Y."/>
            <person name="Ito Y."/>
            <person name="Iwabuchi A."/>
            <person name="Kamiya K."/>
            <person name="Karasawa W."/>
            <person name="Kurita K."/>
            <person name="Katagiri S."/>
            <person name="Kikuta A."/>
            <person name="Kobayashi H."/>
            <person name="Kobayashi N."/>
            <person name="Machita K."/>
            <person name="Maehara T."/>
            <person name="Masukawa M."/>
            <person name="Mizubayashi T."/>
            <person name="Mukai Y."/>
            <person name="Nagasaki H."/>
            <person name="Nagata Y."/>
            <person name="Naito S."/>
            <person name="Nakashima M."/>
            <person name="Nakama Y."/>
            <person name="Nakamichi Y."/>
            <person name="Nakamura M."/>
            <person name="Meguro A."/>
            <person name="Negishi M."/>
            <person name="Ohta I."/>
            <person name="Ohta T."/>
            <person name="Okamoto M."/>
            <person name="Ono N."/>
            <person name="Saji S."/>
            <person name="Sakaguchi M."/>
            <person name="Sakai K."/>
            <person name="Shibata M."/>
            <person name="Shimokawa T."/>
            <person name="Song J."/>
            <person name="Takazaki Y."/>
            <person name="Terasawa K."/>
            <person name="Tsugane M."/>
            <person name="Tsuji K."/>
            <person name="Ueda S."/>
            <person name="Waki K."/>
            <person name="Yamagata H."/>
            <person name="Yamamoto M."/>
            <person name="Yamamoto S."/>
            <person name="Yamane H."/>
            <person name="Yoshiki S."/>
            <person name="Yoshihara R."/>
            <person name="Yukawa K."/>
            <person name="Zhong H."/>
            <person name="Yano M."/>
            <person name="Yuan Q."/>
            <person name="Ouyang S."/>
            <person name="Liu J."/>
            <person name="Jones K.M."/>
            <person name="Gansberger K."/>
            <person name="Moffat K."/>
            <person name="Hill J."/>
            <person name="Bera J."/>
            <person name="Fadrosh D."/>
            <person name="Jin S."/>
            <person name="Johri S."/>
            <person name="Kim M."/>
            <person name="Overton L."/>
            <person name="Reardon M."/>
            <person name="Tsitrin T."/>
            <person name="Vuong H."/>
            <person name="Weaver B."/>
            <person name="Ciecko A."/>
            <person name="Tallon L."/>
            <person name="Jackson J."/>
            <person name="Pai G."/>
            <person name="Aken S.V."/>
            <person name="Utterback T."/>
            <person name="Reidmuller S."/>
            <person name="Feldblyum T."/>
            <person name="Hsiao J."/>
            <person name="Zismann V."/>
            <person name="Iobst S."/>
            <person name="de Vazeille A.R."/>
            <person name="Buell C.R."/>
            <person name="Ying K."/>
            <person name="Li Y."/>
            <person name="Lu T."/>
            <person name="Huang Y."/>
            <person name="Zhao Q."/>
            <person name="Feng Q."/>
            <person name="Zhang L."/>
            <person name="Zhu J."/>
            <person name="Weng Q."/>
            <person name="Mu J."/>
            <person name="Lu Y."/>
            <person name="Fan D."/>
            <person name="Liu Y."/>
            <person name="Guan J."/>
            <person name="Zhang Y."/>
            <person name="Yu S."/>
            <person name="Liu X."/>
            <person name="Zhang Y."/>
            <person name="Hong G."/>
            <person name="Han B."/>
            <person name="Choisne N."/>
            <person name="Demange N."/>
            <person name="Orjeda G."/>
            <person name="Samain S."/>
            <person name="Cattolico L."/>
            <person name="Pelletier E."/>
            <person name="Couloux A."/>
            <person name="Segurens B."/>
            <person name="Wincker P."/>
            <person name="D'Hont A."/>
            <person name="Scarpelli C."/>
            <person name="Weissenbach J."/>
            <person name="Salanoubat M."/>
            <person name="Quetier F."/>
            <person name="Yu Y."/>
            <person name="Kim H.R."/>
            <person name="Rambo T."/>
            <person name="Currie J."/>
            <person name="Collura K."/>
            <person name="Luo M."/>
            <person name="Yang T."/>
            <person name="Ammiraju J.S.S."/>
            <person name="Engler F."/>
            <person name="Soderlund C."/>
            <person name="Wing R.A."/>
            <person name="Palmer L.E."/>
            <person name="de la Bastide M."/>
            <person name="Spiegel L."/>
            <person name="Nascimento L."/>
            <person name="Zutavern T."/>
            <person name="O'Shaughnessy A."/>
            <person name="Dike S."/>
            <person name="Dedhia N."/>
            <person name="Preston R."/>
            <person name="Balija V."/>
            <person name="McCombie W.R."/>
            <person name="Chow T."/>
            <person name="Chen H."/>
            <person name="Chung M."/>
            <person name="Chen C."/>
            <person name="Shaw J."/>
            <person name="Wu H."/>
            <person name="Hsiao K."/>
            <person name="Chao Y."/>
            <person name="Chu M."/>
            <person name="Cheng C."/>
            <person name="Hour A."/>
            <person name="Lee P."/>
            <person name="Lin S."/>
            <person name="Lin Y."/>
            <person name="Liou J."/>
            <person name="Liu S."/>
            <person name="Hsing Y."/>
            <person name="Raghuvanshi S."/>
            <person name="Mohanty A."/>
            <person name="Bharti A.K."/>
            <person name="Gaur A."/>
            <person name="Gupta V."/>
            <person name="Kumar D."/>
            <person name="Ravi V."/>
            <person name="Vij S."/>
            <person name="Kapur A."/>
            <person name="Khurana P."/>
            <person name="Khurana P."/>
            <person name="Khurana J.P."/>
            <person name="Tyagi A.K."/>
            <person name="Gaikwad K."/>
            <person name="Singh A."/>
            <person name="Dalal V."/>
            <person name="Srivastava S."/>
            <person name="Dixit A."/>
            <person name="Pal A.K."/>
            <person name="Ghazi I.A."/>
            <person name="Yadav M."/>
            <person name="Pandit A."/>
            <person name="Bhargava A."/>
            <person name="Sureshbabu K."/>
            <person name="Batra K."/>
            <person name="Sharma T.R."/>
            <person name="Mohapatra T."/>
            <person name="Singh N.K."/>
            <person name="Messing J."/>
            <person name="Nelson A.B."/>
            <person name="Fuks G."/>
            <person name="Kavchok S."/>
            <person name="Keizer G."/>
            <person name="Linton E."/>
            <person name="Llaca V."/>
            <person name="Song R."/>
            <person name="Tanyolac B."/>
            <person name="Young S."/>
            <person name="Ho-Il K."/>
            <person name="Hahn J.H."/>
            <person name="Sangsakoo G."/>
            <person name="Vanavichit A."/>
            <person name="de Mattos Luiz.A.T."/>
            <person name="Zimmer P.D."/>
            <person name="Malone G."/>
            <person name="Dellagostin O."/>
            <person name="de Oliveira A.C."/>
            <person name="Bevan M."/>
            <person name="Bancroft I."/>
            <person name="Minx P."/>
            <person name="Cordum H."/>
            <person name="Wilson R."/>
            <person name="Cheng Z."/>
            <person name="Jin W."/>
            <person name="Jiang J."/>
            <person name="Leong S.A."/>
            <person name="Iwama H."/>
            <person name="Gojobori T."/>
            <person name="Itoh T."/>
            <person name="Niimura Y."/>
            <person name="Fujii Y."/>
            <person name="Habara T."/>
            <person name="Sakai H."/>
            <person name="Sato Y."/>
            <person name="Wilson G."/>
            <person name="Kumar K."/>
            <person name="McCouch S."/>
            <person name="Juretic N."/>
            <person name="Hoen D."/>
            <person name="Wright S."/>
            <person name="Bruskiewich R."/>
            <person name="Bureau T."/>
            <person name="Miyao A."/>
            <person name="Hirochika H."/>
            <person name="Nishikawa T."/>
            <person name="Kadowaki K."/>
            <person name="Sugiura M."/>
            <person name="Burr B."/>
            <person name="Sasaki T."/>
        </authorList>
    </citation>
    <scope>NUCLEOTIDE SEQUENCE [LARGE SCALE GENOMIC DNA]</scope>
    <source>
        <strain evidence="6">cv. Nipponbare</strain>
    </source>
</reference>
<keyword evidence="4" id="KW-1015">Disulfide bond</keyword>
<reference evidence="5 6" key="3">
    <citation type="journal article" date="2013" name="Rice">
        <title>Improvement of the Oryza sativa Nipponbare reference genome using next generation sequence and optical map data.</title>
        <authorList>
            <person name="Kawahara Y."/>
            <person name="de la Bastide M."/>
            <person name="Hamilton J.P."/>
            <person name="Kanamori H."/>
            <person name="McCombie W.R."/>
            <person name="Ouyang S."/>
            <person name="Schwartz D.C."/>
            <person name="Tanaka T."/>
            <person name="Wu J."/>
            <person name="Zhou S."/>
            <person name="Childs K.L."/>
            <person name="Davidson R.M."/>
            <person name="Lin H."/>
            <person name="Quesada-Ocampo L."/>
            <person name="Vaillancourt B."/>
            <person name="Sakai H."/>
            <person name="Lee S.S."/>
            <person name="Kim J."/>
            <person name="Numa H."/>
            <person name="Itoh T."/>
            <person name="Buell C.R."/>
            <person name="Matsumoto T."/>
        </authorList>
    </citation>
    <scope>NUCLEOTIDE SEQUENCE [LARGE SCALE GENOMIC DNA]</scope>
    <source>
        <strain evidence="6">cv. Nipponbare</strain>
    </source>
</reference>
<dbReference type="AlphaFoldDB" id="A0A0P0UYH2"/>
<dbReference type="GO" id="GO:0005179">
    <property type="term" value="F:hormone activity"/>
    <property type="evidence" value="ECO:0007669"/>
    <property type="project" value="UniProtKB-KW"/>
</dbReference>
<name>A0A0P0UYH2_ORYSJ</name>
<feature type="non-terminal residue" evidence="5">
    <location>
        <position position="1"/>
    </location>
</feature>
<reference evidence="5 6" key="2">
    <citation type="journal article" date="2013" name="Plant Cell Physiol.">
        <title>Rice Annotation Project Database (RAP-DB): an integrative and interactive database for rice genomics.</title>
        <authorList>
            <person name="Sakai H."/>
            <person name="Lee S.S."/>
            <person name="Tanaka T."/>
            <person name="Numa H."/>
            <person name="Kim J."/>
            <person name="Kawahara Y."/>
            <person name="Wakimoto H."/>
            <person name="Yang C.C."/>
            <person name="Iwamoto M."/>
            <person name="Abe T."/>
            <person name="Yamada Y."/>
            <person name="Muto A."/>
            <person name="Inokuchi H."/>
            <person name="Ikemura T."/>
            <person name="Matsumoto T."/>
            <person name="Sasaki T."/>
            <person name="Itoh T."/>
        </authorList>
    </citation>
    <scope>NUCLEOTIDE SEQUENCE [LARGE SCALE GENOMIC DNA]</scope>
    <source>
        <strain evidence="6">cv. Nipponbare</strain>
    </source>
</reference>
<evidence type="ECO:0000313" key="6">
    <source>
        <dbReference type="Proteomes" id="UP000059680"/>
    </source>
</evidence>
<gene>
    <name evidence="5" type="ordered locus">Os01g0159500</name>
    <name evidence="5" type="ORF">OSNPB_010159500</name>
</gene>
<sequence>TVPRGTGNRTPAVRAVTAPRGYRRFFTPCLLGVSKMQEANPYTRGCSRINRCRG</sequence>
<keyword evidence="3" id="KW-0732">Signal</keyword>
<dbReference type="EMBL" id="AP014957">
    <property type="protein sequence ID" value="BAS70515.1"/>
    <property type="molecule type" value="Genomic_DNA"/>
</dbReference>
<evidence type="ECO:0000256" key="1">
    <source>
        <dbReference type="ARBA" id="ARBA00009178"/>
    </source>
</evidence>